<proteinExistence type="predicted"/>
<comment type="caution">
    <text evidence="1">The sequence shown here is derived from an EMBL/GenBank/DDBJ whole genome shotgun (WGS) entry which is preliminary data.</text>
</comment>
<dbReference type="Proteomes" id="UP000789525">
    <property type="component" value="Unassembled WGS sequence"/>
</dbReference>
<gene>
    <name evidence="1" type="ORF">ACOLOM_LOCUS14220</name>
</gene>
<feature type="non-terminal residue" evidence="1">
    <location>
        <position position="1"/>
    </location>
</feature>
<dbReference type="EMBL" id="CAJVPT010069888">
    <property type="protein sequence ID" value="CAG8778625.1"/>
    <property type="molecule type" value="Genomic_DNA"/>
</dbReference>
<keyword evidence="2" id="KW-1185">Reference proteome</keyword>
<organism evidence="1 2">
    <name type="scientific">Acaulospora colombiana</name>
    <dbReference type="NCBI Taxonomy" id="27376"/>
    <lineage>
        <taxon>Eukaryota</taxon>
        <taxon>Fungi</taxon>
        <taxon>Fungi incertae sedis</taxon>
        <taxon>Mucoromycota</taxon>
        <taxon>Glomeromycotina</taxon>
        <taxon>Glomeromycetes</taxon>
        <taxon>Diversisporales</taxon>
        <taxon>Acaulosporaceae</taxon>
        <taxon>Acaulospora</taxon>
    </lineage>
</organism>
<name>A0ACA9R6H8_9GLOM</name>
<reference evidence="1" key="1">
    <citation type="submission" date="2021-06" db="EMBL/GenBank/DDBJ databases">
        <authorList>
            <person name="Kallberg Y."/>
            <person name="Tangrot J."/>
            <person name="Rosling A."/>
        </authorList>
    </citation>
    <scope>NUCLEOTIDE SEQUENCE</scope>
    <source>
        <strain evidence="1">CL356</strain>
    </source>
</reference>
<evidence type="ECO:0000313" key="2">
    <source>
        <dbReference type="Proteomes" id="UP000789525"/>
    </source>
</evidence>
<protein>
    <submittedName>
        <fullName evidence="1">4213_t:CDS:1</fullName>
    </submittedName>
</protein>
<evidence type="ECO:0000313" key="1">
    <source>
        <dbReference type="EMBL" id="CAG8778625.1"/>
    </source>
</evidence>
<accession>A0ACA9R6H8</accession>
<sequence>EKRRKKRVDAIMSTQSPTTQTSEDPTSSHSQPSVTPSEAELTTELRSLRHTNPKTGAAKLLLLLKQKQPTWSVSEKRVKKVLKDQGLMVVEEPSSVHPSEESGHQEEGSSTSLGTQAINTGGGTSSSSKKKKSKSAVGGGSSLRYEHPVSATTDAVDPHKWSNRVDVK</sequence>
<feature type="non-terminal residue" evidence="1">
    <location>
        <position position="168"/>
    </location>
</feature>